<dbReference type="KEGG" id="lbc:LACBIDRAFT_323967"/>
<dbReference type="OrthoDB" id="277832at2759"/>
<proteinExistence type="predicted"/>
<dbReference type="GeneID" id="6073289"/>
<evidence type="ECO:0000313" key="4">
    <source>
        <dbReference type="Proteomes" id="UP000001194"/>
    </source>
</evidence>
<dbReference type="GO" id="GO:0006355">
    <property type="term" value="P:regulation of DNA-templated transcription"/>
    <property type="evidence" value="ECO:0007669"/>
    <property type="project" value="TreeGrafter"/>
</dbReference>
<organism evidence="4">
    <name type="scientific">Laccaria bicolor (strain S238N-H82 / ATCC MYA-4686)</name>
    <name type="common">Bicoloured deceiver</name>
    <name type="synonym">Laccaria laccata var. bicolor</name>
    <dbReference type="NCBI Taxonomy" id="486041"/>
    <lineage>
        <taxon>Eukaryota</taxon>
        <taxon>Fungi</taxon>
        <taxon>Dikarya</taxon>
        <taxon>Basidiomycota</taxon>
        <taxon>Agaricomycotina</taxon>
        <taxon>Agaricomycetes</taxon>
        <taxon>Agaricomycetidae</taxon>
        <taxon>Agaricales</taxon>
        <taxon>Agaricineae</taxon>
        <taxon>Hydnangiaceae</taxon>
        <taxon>Laccaria</taxon>
    </lineage>
</organism>
<dbReference type="Proteomes" id="UP000001194">
    <property type="component" value="Unassembled WGS sequence"/>
</dbReference>
<dbReference type="Gene3D" id="3.90.1140.10">
    <property type="entry name" value="Cyclic phosphodiesterase"/>
    <property type="match status" value="1"/>
</dbReference>
<keyword evidence="4" id="KW-1185">Reference proteome</keyword>
<evidence type="ECO:0000259" key="2">
    <source>
        <dbReference type="Pfam" id="PF10469"/>
    </source>
</evidence>
<name>B0D073_LACBS</name>
<dbReference type="GO" id="GO:0005634">
    <property type="term" value="C:nucleus"/>
    <property type="evidence" value="ECO:0007669"/>
    <property type="project" value="TreeGrafter"/>
</dbReference>
<dbReference type="HOGENOM" id="CLU_044606_1_0_1"/>
<dbReference type="InterPro" id="IPR019510">
    <property type="entry name" value="AKAP7-like_phosphoesterase"/>
</dbReference>
<dbReference type="RefSeq" id="XP_001877302.1">
    <property type="nucleotide sequence ID" value="XM_001877267.1"/>
</dbReference>
<evidence type="ECO:0000256" key="1">
    <source>
        <dbReference type="SAM" id="MobiDB-lite"/>
    </source>
</evidence>
<gene>
    <name evidence="3" type="ORF">LACBIDRAFT_323967</name>
</gene>
<sequence>MGDSSENQCHTCMMKLSPEITPSPLHLLLPIQLSSFQQAFNSHIHYLRECIRFDSQFIDKFDPPISTTVASSIESNTGIGGHAGRKSKRSDRVSTCDGQGDSVRKAWSKKVASPEVDRNKVRPTQFLALPLVSPTQFNSVKNNHPTLCAKIGTFQNVLLAQGRPNPQSRPIGGLDKYIVINPRRLNLTLGMMALEDDNSDPSPSTPTKKTPQNALALLASLRPYISDILNGDEGEKLTLNEMGWFPEGRGTARLRSPKSLNKKDVSSKHDHPKFVFFSLVFHKTSTQDGGVFQLHYTILNTSYREPQNFRLGLDIEDVLVSDAMRKLLAGNASEMLVNAGNVKVDSLGTYNVREVQLWVMGSHGPDNEYYSGSL</sequence>
<accession>B0D073</accession>
<dbReference type="InParanoid" id="B0D073"/>
<feature type="region of interest" description="Disordered" evidence="1">
    <location>
        <begin position="72"/>
        <end position="101"/>
    </location>
</feature>
<dbReference type="Pfam" id="PF10469">
    <property type="entry name" value="AKAP7_NLS"/>
    <property type="match status" value="1"/>
</dbReference>
<dbReference type="STRING" id="486041.B0D073"/>
<dbReference type="InterPro" id="IPR009210">
    <property type="entry name" value="ASCC1"/>
</dbReference>
<dbReference type="PANTHER" id="PTHR13360">
    <property type="entry name" value="ACTIVATING SIGNAL COINTEGRATOR 1 COMPLEX SUBUNIT 1"/>
    <property type="match status" value="1"/>
</dbReference>
<dbReference type="GO" id="GO:0006307">
    <property type="term" value="P:DNA alkylation repair"/>
    <property type="evidence" value="ECO:0007669"/>
    <property type="project" value="InterPro"/>
</dbReference>
<protein>
    <submittedName>
        <fullName evidence="3">Predicted protein</fullName>
    </submittedName>
</protein>
<feature type="domain" description="A-kinase anchor protein 7-like phosphoesterase" evidence="2">
    <location>
        <begin position="134"/>
        <end position="371"/>
    </location>
</feature>
<dbReference type="EMBL" id="DS547095">
    <property type="protein sequence ID" value="EDR11405.1"/>
    <property type="molecule type" value="Genomic_DNA"/>
</dbReference>
<dbReference type="AlphaFoldDB" id="B0D073"/>
<evidence type="ECO:0000313" key="3">
    <source>
        <dbReference type="EMBL" id="EDR11405.1"/>
    </source>
</evidence>
<reference evidence="3 4" key="1">
    <citation type="journal article" date="2008" name="Nature">
        <title>The genome of Laccaria bicolor provides insights into mycorrhizal symbiosis.</title>
        <authorList>
            <person name="Martin F."/>
            <person name="Aerts A."/>
            <person name="Ahren D."/>
            <person name="Brun A."/>
            <person name="Danchin E.G.J."/>
            <person name="Duchaussoy F."/>
            <person name="Gibon J."/>
            <person name="Kohler A."/>
            <person name="Lindquist E."/>
            <person name="Pereda V."/>
            <person name="Salamov A."/>
            <person name="Shapiro H.J."/>
            <person name="Wuyts J."/>
            <person name="Blaudez D."/>
            <person name="Buee M."/>
            <person name="Brokstein P."/>
            <person name="Canbaeck B."/>
            <person name="Cohen D."/>
            <person name="Courty P.E."/>
            <person name="Coutinho P.M."/>
            <person name="Delaruelle C."/>
            <person name="Detter J.C."/>
            <person name="Deveau A."/>
            <person name="DiFazio S."/>
            <person name="Duplessis S."/>
            <person name="Fraissinet-Tachet L."/>
            <person name="Lucic E."/>
            <person name="Frey-Klett P."/>
            <person name="Fourrey C."/>
            <person name="Feussner I."/>
            <person name="Gay G."/>
            <person name="Grimwood J."/>
            <person name="Hoegger P.J."/>
            <person name="Jain P."/>
            <person name="Kilaru S."/>
            <person name="Labbe J."/>
            <person name="Lin Y.C."/>
            <person name="Legue V."/>
            <person name="Le Tacon F."/>
            <person name="Marmeisse R."/>
            <person name="Melayah D."/>
            <person name="Montanini B."/>
            <person name="Muratet M."/>
            <person name="Nehls U."/>
            <person name="Niculita-Hirzel H."/>
            <person name="Oudot-Le Secq M.P."/>
            <person name="Peter M."/>
            <person name="Quesneville H."/>
            <person name="Rajashekar B."/>
            <person name="Reich M."/>
            <person name="Rouhier N."/>
            <person name="Schmutz J."/>
            <person name="Yin T."/>
            <person name="Chalot M."/>
            <person name="Henrissat B."/>
            <person name="Kuees U."/>
            <person name="Lucas S."/>
            <person name="Van de Peer Y."/>
            <person name="Podila G.K."/>
            <person name="Polle A."/>
            <person name="Pukkila P.J."/>
            <person name="Richardson P.M."/>
            <person name="Rouze P."/>
            <person name="Sanders I.R."/>
            <person name="Stajich J.E."/>
            <person name="Tunlid A."/>
            <person name="Tuskan G."/>
            <person name="Grigoriev I.V."/>
        </authorList>
    </citation>
    <scope>NUCLEOTIDE SEQUENCE [LARGE SCALE GENOMIC DNA]</scope>
    <source>
        <strain evidence="4">S238N-H82 / ATCC MYA-4686</strain>
    </source>
</reference>
<dbReference type="PANTHER" id="PTHR13360:SF1">
    <property type="entry name" value="ACTIVATING SIGNAL COINTEGRATOR 1 COMPLEX SUBUNIT 1"/>
    <property type="match status" value="1"/>
</dbReference>